<dbReference type="OrthoDB" id="2130169at2759"/>
<gene>
    <name evidence="2" type="ORF">B0J11DRAFT_466547</name>
</gene>
<dbReference type="AlphaFoldDB" id="A0A9P9DIV9"/>
<dbReference type="PANTHER" id="PTHR48079:SF8">
    <property type="entry name" value="NAD(P)-BINDING DOMAIN-CONTAINING PROTEIN"/>
    <property type="match status" value="1"/>
</dbReference>
<feature type="domain" description="NmrA-like" evidence="1">
    <location>
        <begin position="3"/>
        <end position="89"/>
    </location>
</feature>
<keyword evidence="3" id="KW-1185">Reference proteome</keyword>
<dbReference type="Pfam" id="PF05368">
    <property type="entry name" value="NmrA"/>
    <property type="match status" value="1"/>
</dbReference>
<proteinExistence type="predicted"/>
<dbReference type="InterPro" id="IPR008030">
    <property type="entry name" value="NmrA-like"/>
</dbReference>
<dbReference type="Gene3D" id="3.40.50.720">
    <property type="entry name" value="NAD(P)-binding Rossmann-like Domain"/>
    <property type="match status" value="2"/>
</dbReference>
<protein>
    <recommendedName>
        <fullName evidence="1">NmrA-like domain-containing protein</fullName>
    </recommendedName>
</protein>
<dbReference type="SUPFAM" id="SSF51735">
    <property type="entry name" value="NAD(P)-binding Rossmann-fold domains"/>
    <property type="match status" value="1"/>
</dbReference>
<accession>A0A9P9DIV9</accession>
<dbReference type="EMBL" id="JAGMWT010000011">
    <property type="protein sequence ID" value="KAH7119812.1"/>
    <property type="molecule type" value="Genomic_DNA"/>
</dbReference>
<dbReference type="PANTHER" id="PTHR48079">
    <property type="entry name" value="PROTEIN YEEZ"/>
    <property type="match status" value="1"/>
</dbReference>
<evidence type="ECO:0000313" key="3">
    <source>
        <dbReference type="Proteomes" id="UP000700596"/>
    </source>
</evidence>
<sequence length="335" mass="36414">MTKIFLTGATGYIGGDVLYQLSTTSNSKYSISALVRTESKVTEVAKAYPNVRVIKGDLDDLNLIEEEARNADIVLHLASTDHLESTKAIRRGLVESKRQHPACWIQIGGGLLLAQNEVAQGIIGVRNDKIYDDLADVDEIHSVIKDNPHREVDNFLASQDSSRVKTALIVGPHFYGTGRGPVNTRSMQAPDIVKATLKLNEGFRLGEGKNSWSDLHVQDLSDLILLLVEAAVDSKTGKLWGHDGIYIPENGSMEFGELNARIASEAHKQGLIPDPSITKVVDAKEANTLGSEGAILWGTNCLGRSTRARSLLGWKPSRPSLADEVPNLVSSESKQ</sequence>
<name>A0A9P9DIV9_9PLEO</name>
<reference evidence="2" key="1">
    <citation type="journal article" date="2021" name="Nat. Commun.">
        <title>Genetic determinants of endophytism in the Arabidopsis root mycobiome.</title>
        <authorList>
            <person name="Mesny F."/>
            <person name="Miyauchi S."/>
            <person name="Thiergart T."/>
            <person name="Pickel B."/>
            <person name="Atanasova L."/>
            <person name="Karlsson M."/>
            <person name="Huettel B."/>
            <person name="Barry K.W."/>
            <person name="Haridas S."/>
            <person name="Chen C."/>
            <person name="Bauer D."/>
            <person name="Andreopoulos W."/>
            <person name="Pangilinan J."/>
            <person name="LaButti K."/>
            <person name="Riley R."/>
            <person name="Lipzen A."/>
            <person name="Clum A."/>
            <person name="Drula E."/>
            <person name="Henrissat B."/>
            <person name="Kohler A."/>
            <person name="Grigoriev I.V."/>
            <person name="Martin F.M."/>
            <person name="Hacquard S."/>
        </authorList>
    </citation>
    <scope>NUCLEOTIDE SEQUENCE</scope>
    <source>
        <strain evidence="2">MPI-CAGE-CH-0243</strain>
    </source>
</reference>
<dbReference type="GO" id="GO:0005737">
    <property type="term" value="C:cytoplasm"/>
    <property type="evidence" value="ECO:0007669"/>
    <property type="project" value="TreeGrafter"/>
</dbReference>
<dbReference type="GO" id="GO:0004029">
    <property type="term" value="F:aldehyde dehydrogenase (NAD+) activity"/>
    <property type="evidence" value="ECO:0007669"/>
    <property type="project" value="TreeGrafter"/>
</dbReference>
<comment type="caution">
    <text evidence="2">The sequence shown here is derived from an EMBL/GenBank/DDBJ whole genome shotgun (WGS) entry which is preliminary data.</text>
</comment>
<evidence type="ECO:0000259" key="1">
    <source>
        <dbReference type="Pfam" id="PF05368"/>
    </source>
</evidence>
<organism evidence="2 3">
    <name type="scientific">Dendryphion nanum</name>
    <dbReference type="NCBI Taxonomy" id="256645"/>
    <lineage>
        <taxon>Eukaryota</taxon>
        <taxon>Fungi</taxon>
        <taxon>Dikarya</taxon>
        <taxon>Ascomycota</taxon>
        <taxon>Pezizomycotina</taxon>
        <taxon>Dothideomycetes</taxon>
        <taxon>Pleosporomycetidae</taxon>
        <taxon>Pleosporales</taxon>
        <taxon>Torulaceae</taxon>
        <taxon>Dendryphion</taxon>
    </lineage>
</organism>
<evidence type="ECO:0000313" key="2">
    <source>
        <dbReference type="EMBL" id="KAH7119812.1"/>
    </source>
</evidence>
<dbReference type="InterPro" id="IPR051783">
    <property type="entry name" value="NAD(P)-dependent_oxidoreduct"/>
</dbReference>
<dbReference type="Proteomes" id="UP000700596">
    <property type="component" value="Unassembled WGS sequence"/>
</dbReference>
<dbReference type="InterPro" id="IPR036291">
    <property type="entry name" value="NAD(P)-bd_dom_sf"/>
</dbReference>